<name>F0SYK3_SYNGF</name>
<dbReference type="STRING" id="645991.Sgly_2845"/>
<dbReference type="InterPro" id="IPR024747">
    <property type="entry name" value="Pyridox_Oxase-rel"/>
</dbReference>
<gene>
    <name evidence="1" type="ordered locus">Sgly_2845</name>
</gene>
<dbReference type="SUPFAM" id="SSF50475">
    <property type="entry name" value="FMN-binding split barrel"/>
    <property type="match status" value="1"/>
</dbReference>
<dbReference type="PANTHER" id="PTHR34071:SF2">
    <property type="entry name" value="FLAVIN-NUCLEOTIDE-BINDING PROTEIN"/>
    <property type="match status" value="1"/>
</dbReference>
<dbReference type="EMBL" id="CP002547">
    <property type="protein sequence ID" value="ADY57115.1"/>
    <property type="molecule type" value="Genomic_DNA"/>
</dbReference>
<dbReference type="RefSeq" id="WP_013625935.1">
    <property type="nucleotide sequence ID" value="NC_015172.1"/>
</dbReference>
<dbReference type="InterPro" id="IPR012349">
    <property type="entry name" value="Split_barrel_FMN-bd"/>
</dbReference>
<dbReference type="Gene3D" id="2.30.110.10">
    <property type="entry name" value="Electron Transport, Fmn-binding Protein, Chain A"/>
    <property type="match status" value="1"/>
</dbReference>
<keyword evidence="2" id="KW-1185">Reference proteome</keyword>
<evidence type="ECO:0000313" key="1">
    <source>
        <dbReference type="EMBL" id="ADY57115.1"/>
    </source>
</evidence>
<dbReference type="KEGG" id="sgy:Sgly_2845"/>
<dbReference type="AlphaFoldDB" id="F0SYK3"/>
<organism evidence="1 2">
    <name type="scientific">Syntrophobotulus glycolicus (strain DSM 8271 / FlGlyR)</name>
    <dbReference type="NCBI Taxonomy" id="645991"/>
    <lineage>
        <taxon>Bacteria</taxon>
        <taxon>Bacillati</taxon>
        <taxon>Bacillota</taxon>
        <taxon>Clostridia</taxon>
        <taxon>Eubacteriales</taxon>
        <taxon>Desulfitobacteriaceae</taxon>
        <taxon>Syntrophobotulus</taxon>
    </lineage>
</organism>
<protein>
    <submittedName>
        <fullName evidence="1">Pyridoxamine 5'-phosphate oxidase-related FMN-binding protein</fullName>
    </submittedName>
</protein>
<dbReference type="HOGENOM" id="CLU_067890_2_2_9"/>
<dbReference type="Pfam" id="PF12900">
    <property type="entry name" value="Pyridox_ox_2"/>
    <property type="match status" value="1"/>
</dbReference>
<accession>F0SYK3</accession>
<dbReference type="eggNOG" id="COG3467">
    <property type="taxonomic scope" value="Bacteria"/>
</dbReference>
<reference evidence="2" key="2">
    <citation type="submission" date="2011-02" db="EMBL/GenBank/DDBJ databases">
        <title>The complete genome of Syntrophobotulus glycolicus DSM 8271.</title>
        <authorList>
            <person name="Lucas S."/>
            <person name="Copeland A."/>
            <person name="Lapidus A."/>
            <person name="Bruce D."/>
            <person name="Goodwin L."/>
            <person name="Pitluck S."/>
            <person name="Kyrpides N."/>
            <person name="Mavromatis K."/>
            <person name="Pagani I."/>
            <person name="Ivanova N."/>
            <person name="Mikhailova N."/>
            <person name="Chertkov O."/>
            <person name="Held B."/>
            <person name="Detter J.C."/>
            <person name="Tapia R."/>
            <person name="Han C."/>
            <person name="Land M."/>
            <person name="Hauser L."/>
            <person name="Markowitz V."/>
            <person name="Cheng J.-F."/>
            <person name="Hugenholtz P."/>
            <person name="Woyke T."/>
            <person name="Wu D."/>
            <person name="Spring S."/>
            <person name="Schroeder M."/>
            <person name="Brambilla E."/>
            <person name="Klenk H.-P."/>
            <person name="Eisen J.A."/>
        </authorList>
    </citation>
    <scope>NUCLEOTIDE SEQUENCE [LARGE SCALE GENOMIC DNA]</scope>
    <source>
        <strain evidence="2">DSM 8271 / FlGlyR</strain>
    </source>
</reference>
<dbReference type="OrthoDB" id="9794935at2"/>
<evidence type="ECO:0000313" key="2">
    <source>
        <dbReference type="Proteomes" id="UP000007488"/>
    </source>
</evidence>
<dbReference type="Proteomes" id="UP000007488">
    <property type="component" value="Chromosome"/>
</dbReference>
<proteinExistence type="predicted"/>
<dbReference type="PANTHER" id="PTHR34071">
    <property type="entry name" value="5-NITROIMIDAZOLE ANTIBIOTICS RESISTANCE PROTEIN, NIMA-FAMILY-RELATED PROTEIN-RELATED"/>
    <property type="match status" value="1"/>
</dbReference>
<reference evidence="1 2" key="1">
    <citation type="journal article" date="2011" name="Stand. Genomic Sci.">
        <title>Complete genome sequence of Syntrophobotulus glycolicus type strain (FlGlyR).</title>
        <authorList>
            <person name="Han C."/>
            <person name="Mwirichia R."/>
            <person name="Chertkov O."/>
            <person name="Held B."/>
            <person name="Lapidus A."/>
            <person name="Nolan M."/>
            <person name="Lucas S."/>
            <person name="Hammon N."/>
            <person name="Deshpande S."/>
            <person name="Cheng J.F."/>
            <person name="Tapia R."/>
            <person name="Goodwin L."/>
            <person name="Pitluck S."/>
            <person name="Huntemann M."/>
            <person name="Liolios K."/>
            <person name="Ivanova N."/>
            <person name="Pagani I."/>
            <person name="Mavromatis K."/>
            <person name="Ovchinikova G."/>
            <person name="Pati A."/>
            <person name="Chen A."/>
            <person name="Palaniappan K."/>
            <person name="Land M."/>
            <person name="Hauser L."/>
            <person name="Brambilla E.M."/>
            <person name="Rohde M."/>
            <person name="Spring S."/>
            <person name="Sikorski J."/>
            <person name="Goker M."/>
            <person name="Woyke T."/>
            <person name="Bristow J."/>
            <person name="Eisen J.A."/>
            <person name="Markowitz V."/>
            <person name="Hugenholtz P."/>
            <person name="Kyrpides N.C."/>
            <person name="Klenk H.P."/>
            <person name="Detter J.C."/>
        </authorList>
    </citation>
    <scope>NUCLEOTIDE SEQUENCE [LARGE SCALE GENOMIC DNA]</scope>
    <source>
        <strain evidence="2">DSM 8271 / FlGlyR</strain>
    </source>
</reference>
<sequence>MEQIRYTQRICDDQEKIDRFLAEKRVGTLSMCDQKGKPYALPVNYVYWNGKIYIHGMGSGKKNDVLAANPVVCFTVFEEFGTVADPVPAKCDTAYFSVVIFGEAVLVQDLEEKTLALKQFLEKFLPGFFKAPLSKSFVDHYRSGLDHKAAAVYCISPENLTAKENPIDAEHMFLTDERQTSE</sequence>